<dbReference type="GeneID" id="93667480"/>
<evidence type="ECO:0000313" key="4">
    <source>
        <dbReference type="EMBL" id="PPI15667.1"/>
    </source>
</evidence>
<organism evidence="3 5">
    <name type="scientific">Rathayibacter toxicus</name>
    <dbReference type="NCBI Taxonomy" id="145458"/>
    <lineage>
        <taxon>Bacteria</taxon>
        <taxon>Bacillati</taxon>
        <taxon>Actinomycetota</taxon>
        <taxon>Actinomycetes</taxon>
        <taxon>Micrococcales</taxon>
        <taxon>Microbacteriaceae</taxon>
        <taxon>Rathayibacter</taxon>
    </lineage>
</organism>
<dbReference type="EMBL" id="PSWU01000006">
    <property type="protein sequence ID" value="PPI15667.1"/>
    <property type="molecule type" value="Genomic_DNA"/>
</dbReference>
<dbReference type="AlphaFoldDB" id="A0A0C5B986"/>
<name>A0A0C5B986_9MICO</name>
<evidence type="ECO:0000256" key="1">
    <source>
        <dbReference type="PROSITE-ProRule" id="PRU00339"/>
    </source>
</evidence>
<feature type="transmembrane region" description="Helical" evidence="2">
    <location>
        <begin position="40"/>
        <end position="60"/>
    </location>
</feature>
<dbReference type="KEGG" id="rtc:APU90_02040"/>
<keyword evidence="2" id="KW-1133">Transmembrane helix</keyword>
<dbReference type="PATRIC" id="fig|145458.7.peg.1026"/>
<dbReference type="Gene3D" id="1.25.40.10">
    <property type="entry name" value="Tetratricopeptide repeat domain"/>
    <property type="match status" value="1"/>
</dbReference>
<sequence>MRTRVGVGLMVVLLAFSLFLCLLYSMVAFAAASFPGVLLGVGLAILGAIGVWGLVRELVFGISAERLARRLEHEDALPQEMLSVRASGRPIHEDADALFPRYAQEVQAHPESWRAWYRLGLSYDASGDRKRAREAIRRSITLERESCDQSRA</sequence>
<keyword evidence="2" id="KW-0812">Transmembrane</keyword>
<dbReference type="RefSeq" id="WP_027692108.1">
    <property type="nucleotide sequence ID" value="NZ_CP010848.1"/>
</dbReference>
<evidence type="ECO:0000313" key="6">
    <source>
        <dbReference type="Proteomes" id="UP000237966"/>
    </source>
</evidence>
<dbReference type="OrthoDB" id="4485518at2"/>
<accession>A0A0C5B986</accession>
<dbReference type="KEGG" id="rtx:TI83_04435"/>
<reference evidence="4 6" key="2">
    <citation type="submission" date="2018-02" db="EMBL/GenBank/DDBJ databases">
        <title>Bacteriophage NCPPB3778 and a type I-E CRISPR drive the evolution of the US Biological Select Agent, Rathayibacter toxicus.</title>
        <authorList>
            <person name="Davis E.W.II."/>
            <person name="Tabima J.F."/>
            <person name="Weisberg A.J."/>
            <person name="Lopes L.D."/>
            <person name="Wiseman M.S."/>
            <person name="Wiseman M.S."/>
            <person name="Pupko T."/>
            <person name="Belcher M.S."/>
            <person name="Sechler A.J."/>
            <person name="Tancos M.A."/>
            <person name="Schroeder B.K."/>
            <person name="Murray T.D."/>
            <person name="Luster D.G."/>
            <person name="Schneider W.L."/>
            <person name="Rogers E."/>
            <person name="Andreote F.D."/>
            <person name="Grunwald N.J."/>
            <person name="Putnam M.L."/>
            <person name="Chang J.H."/>
        </authorList>
    </citation>
    <scope>NUCLEOTIDE SEQUENCE [LARGE SCALE GENOMIC DNA]</scope>
    <source>
        <strain evidence="4 6">FH99</strain>
    </source>
</reference>
<protein>
    <submittedName>
        <fullName evidence="3">Uncharacterized protein</fullName>
    </submittedName>
</protein>
<dbReference type="SUPFAM" id="SSF48452">
    <property type="entry name" value="TPR-like"/>
    <property type="match status" value="1"/>
</dbReference>
<evidence type="ECO:0000313" key="3">
    <source>
        <dbReference type="EMBL" id="KKM45829.1"/>
    </source>
</evidence>
<dbReference type="EMBL" id="LBFI01000031">
    <property type="protein sequence ID" value="KKM45829.1"/>
    <property type="molecule type" value="Genomic_DNA"/>
</dbReference>
<dbReference type="Proteomes" id="UP000237966">
    <property type="component" value="Unassembled WGS sequence"/>
</dbReference>
<evidence type="ECO:0000313" key="5">
    <source>
        <dbReference type="Proteomes" id="UP000052979"/>
    </source>
</evidence>
<proteinExistence type="predicted"/>
<dbReference type="SMART" id="SM00028">
    <property type="entry name" value="TPR"/>
    <property type="match status" value="1"/>
</dbReference>
<feature type="repeat" description="TPR" evidence="1">
    <location>
        <begin position="113"/>
        <end position="146"/>
    </location>
</feature>
<dbReference type="InterPro" id="IPR011990">
    <property type="entry name" value="TPR-like_helical_dom_sf"/>
</dbReference>
<keyword evidence="1" id="KW-0802">TPR repeat</keyword>
<evidence type="ECO:0000256" key="2">
    <source>
        <dbReference type="SAM" id="Phobius"/>
    </source>
</evidence>
<dbReference type="PROSITE" id="PS50005">
    <property type="entry name" value="TPR"/>
    <property type="match status" value="1"/>
</dbReference>
<dbReference type="Proteomes" id="UP000052979">
    <property type="component" value="Unassembled WGS sequence"/>
</dbReference>
<reference evidence="3 5" key="1">
    <citation type="submission" date="2015-04" db="EMBL/GenBank/DDBJ databases">
        <title>Draft genome sequence of Rathayibacter toxicus strain FH-142 (AKA 70134 or CS 32), a Western Australian isolate.</title>
        <authorList>
            <consortium name="Consortium for Microbial Forensics and Genomics (microFORGE)"/>
            <person name="Knight B.M."/>
            <person name="Roberts D.P."/>
            <person name="Lin D."/>
            <person name="Hari K."/>
            <person name="Fletcher J."/>
            <person name="Melcher U."/>
            <person name="Blagden T."/>
            <person name="Luster D.G."/>
            <person name="Sechler A.J."/>
            <person name="Schneider W.L."/>
            <person name="Winegar R.A."/>
        </authorList>
    </citation>
    <scope>NUCLEOTIDE SEQUENCE [LARGE SCALE GENOMIC DNA]</scope>
    <source>
        <strain evidence="3 5">FH142</strain>
    </source>
</reference>
<dbReference type="eggNOG" id="COG5010">
    <property type="taxonomic scope" value="Bacteria"/>
</dbReference>
<gene>
    <name evidence="4" type="ORF">C5C51_04215</name>
    <name evidence="3" type="ORF">VT73_05435</name>
</gene>
<keyword evidence="2" id="KW-0472">Membrane</keyword>
<dbReference type="InterPro" id="IPR019734">
    <property type="entry name" value="TPR_rpt"/>
</dbReference>
<dbReference type="STRING" id="145458.APU90_02040"/>
<comment type="caution">
    <text evidence="3">The sequence shown here is derived from an EMBL/GenBank/DDBJ whole genome shotgun (WGS) entry which is preliminary data.</text>
</comment>
<keyword evidence="5" id="KW-1185">Reference proteome</keyword>